<organism evidence="5 6">
    <name type="scientific">Tricholomella constricta</name>
    <dbReference type="NCBI Taxonomy" id="117010"/>
    <lineage>
        <taxon>Eukaryota</taxon>
        <taxon>Fungi</taxon>
        <taxon>Dikarya</taxon>
        <taxon>Basidiomycota</taxon>
        <taxon>Agaricomycotina</taxon>
        <taxon>Agaricomycetes</taxon>
        <taxon>Agaricomycetidae</taxon>
        <taxon>Agaricales</taxon>
        <taxon>Tricholomatineae</taxon>
        <taxon>Lyophyllaceae</taxon>
        <taxon>Tricholomella</taxon>
    </lineage>
</organism>
<evidence type="ECO:0000256" key="3">
    <source>
        <dbReference type="SAM" id="MobiDB-lite"/>
    </source>
</evidence>
<evidence type="ECO:0000313" key="5">
    <source>
        <dbReference type="EMBL" id="KAF5384398.1"/>
    </source>
</evidence>
<evidence type="ECO:0000259" key="4">
    <source>
        <dbReference type="PROSITE" id="PS50158"/>
    </source>
</evidence>
<dbReference type="InterPro" id="IPR001878">
    <property type="entry name" value="Znf_CCHC"/>
</dbReference>
<protein>
    <recommendedName>
        <fullName evidence="4">CCHC-type domain-containing protein</fullName>
    </recommendedName>
</protein>
<gene>
    <name evidence="5" type="ORF">D9615_003113</name>
</gene>
<evidence type="ECO:0000256" key="1">
    <source>
        <dbReference type="ARBA" id="ARBA00022664"/>
    </source>
</evidence>
<keyword evidence="2" id="KW-0479">Metal-binding</keyword>
<keyword evidence="2" id="KW-0862">Zinc</keyword>
<reference evidence="5 6" key="1">
    <citation type="journal article" date="2020" name="ISME J.">
        <title>Uncovering the hidden diversity of litter-decomposition mechanisms in mushroom-forming fungi.</title>
        <authorList>
            <person name="Floudas D."/>
            <person name="Bentzer J."/>
            <person name="Ahren D."/>
            <person name="Johansson T."/>
            <person name="Persson P."/>
            <person name="Tunlid A."/>
        </authorList>
    </citation>
    <scope>NUCLEOTIDE SEQUENCE [LARGE SCALE GENOMIC DNA]</scope>
    <source>
        <strain evidence="5 6">CBS 661.87</strain>
    </source>
</reference>
<feature type="region of interest" description="Disordered" evidence="3">
    <location>
        <begin position="1"/>
        <end position="29"/>
    </location>
</feature>
<sequence length="151" mass="15995">MSSPTVSYIPAPKATNPAPRCSGGTHPNTPAGIALYNDQISKWHTDNGTRGPNETRPYPLSPGSSPVASDECWKCGRTGHVGPSCTQTSAPGLEVRWRMIATSIKKGALATAPQVNLVGEERQWTSKEEYDASVIAAYIADQQGKEDGPSA</sequence>
<dbReference type="InterPro" id="IPR036875">
    <property type="entry name" value="Znf_CCHC_sf"/>
</dbReference>
<name>A0A8H5M850_9AGAR</name>
<dbReference type="Proteomes" id="UP000565441">
    <property type="component" value="Unassembled WGS sequence"/>
</dbReference>
<dbReference type="GO" id="GO:0006397">
    <property type="term" value="P:mRNA processing"/>
    <property type="evidence" value="ECO:0007669"/>
    <property type="project" value="UniProtKB-KW"/>
</dbReference>
<dbReference type="SUPFAM" id="SSF57756">
    <property type="entry name" value="Retrovirus zinc finger-like domains"/>
    <property type="match status" value="1"/>
</dbReference>
<proteinExistence type="predicted"/>
<keyword evidence="2" id="KW-0863">Zinc-finger</keyword>
<evidence type="ECO:0000256" key="2">
    <source>
        <dbReference type="PROSITE-ProRule" id="PRU00047"/>
    </source>
</evidence>
<dbReference type="AlphaFoldDB" id="A0A8H5M850"/>
<keyword evidence="1" id="KW-0507">mRNA processing</keyword>
<dbReference type="PROSITE" id="PS50158">
    <property type="entry name" value="ZF_CCHC"/>
    <property type="match status" value="1"/>
</dbReference>
<dbReference type="OrthoDB" id="3260975at2759"/>
<evidence type="ECO:0000313" key="6">
    <source>
        <dbReference type="Proteomes" id="UP000565441"/>
    </source>
</evidence>
<feature type="region of interest" description="Disordered" evidence="3">
    <location>
        <begin position="42"/>
        <end position="69"/>
    </location>
</feature>
<feature type="domain" description="CCHC-type" evidence="4">
    <location>
        <begin position="72"/>
        <end position="87"/>
    </location>
</feature>
<dbReference type="EMBL" id="JAACJP010000005">
    <property type="protein sequence ID" value="KAF5384398.1"/>
    <property type="molecule type" value="Genomic_DNA"/>
</dbReference>
<comment type="caution">
    <text evidence="5">The sequence shown here is derived from an EMBL/GenBank/DDBJ whole genome shotgun (WGS) entry which is preliminary data.</text>
</comment>
<keyword evidence="6" id="KW-1185">Reference proteome</keyword>
<dbReference type="GO" id="GO:0003676">
    <property type="term" value="F:nucleic acid binding"/>
    <property type="evidence" value="ECO:0007669"/>
    <property type="project" value="InterPro"/>
</dbReference>
<dbReference type="GO" id="GO:0008270">
    <property type="term" value="F:zinc ion binding"/>
    <property type="evidence" value="ECO:0007669"/>
    <property type="project" value="UniProtKB-KW"/>
</dbReference>
<accession>A0A8H5M850</accession>